<evidence type="ECO:0000256" key="8">
    <source>
        <dbReference type="ARBA" id="ARBA00023163"/>
    </source>
</evidence>
<evidence type="ECO:0000256" key="9">
    <source>
        <dbReference type="PIRNR" id="PIRNR000774"/>
    </source>
</evidence>
<dbReference type="GO" id="GO:0006352">
    <property type="term" value="P:DNA-templated transcription initiation"/>
    <property type="evidence" value="ECO:0007669"/>
    <property type="project" value="InterPro"/>
</dbReference>
<dbReference type="GO" id="GO:0016779">
    <property type="term" value="F:nucleotidyltransferase activity"/>
    <property type="evidence" value="ECO:0007669"/>
    <property type="project" value="UniProtKB-KW"/>
</dbReference>
<dbReference type="Pfam" id="PF04552">
    <property type="entry name" value="Sigma54_DBD"/>
    <property type="match status" value="1"/>
</dbReference>
<reference evidence="12 13" key="1">
    <citation type="submission" date="2020-08" db="EMBL/GenBank/DDBJ databases">
        <title>Genomic Encyclopedia of Type Strains, Phase IV (KMG-IV): sequencing the most valuable type-strain genomes for metagenomic binning, comparative biology and taxonomic classification.</title>
        <authorList>
            <person name="Goeker M."/>
        </authorList>
    </citation>
    <scope>NUCLEOTIDE SEQUENCE [LARGE SCALE GENOMIC DNA]</scope>
    <source>
        <strain evidence="12 13">DSM 101730</strain>
    </source>
</reference>
<dbReference type="PANTHER" id="PTHR32248:SF4">
    <property type="entry name" value="RNA POLYMERASE SIGMA-54 FACTOR"/>
    <property type="match status" value="1"/>
</dbReference>
<dbReference type="PROSITE" id="PS00718">
    <property type="entry name" value="SIGMA54_2"/>
    <property type="match status" value="1"/>
</dbReference>
<dbReference type="GO" id="GO:0001216">
    <property type="term" value="F:DNA-binding transcription activator activity"/>
    <property type="evidence" value="ECO:0007669"/>
    <property type="project" value="InterPro"/>
</dbReference>
<evidence type="ECO:0000256" key="5">
    <source>
        <dbReference type="ARBA" id="ARBA00023015"/>
    </source>
</evidence>
<dbReference type="Gene3D" id="1.10.10.1330">
    <property type="entry name" value="RNA polymerase sigma-54 factor, core-binding domain"/>
    <property type="match status" value="1"/>
</dbReference>
<comment type="function">
    <text evidence="9">Sigma factors are initiation factors that promote the attachment of RNA polymerase to specific initiation sites and are then released.</text>
</comment>
<dbReference type="Proteomes" id="UP000549457">
    <property type="component" value="Unassembled WGS sequence"/>
</dbReference>
<keyword evidence="3 9" id="KW-0808">Transferase</keyword>
<dbReference type="InterPro" id="IPR007046">
    <property type="entry name" value="RNA_pol_sigma_54_core-bd"/>
</dbReference>
<dbReference type="GO" id="GO:0016987">
    <property type="term" value="F:sigma factor activity"/>
    <property type="evidence" value="ECO:0007669"/>
    <property type="project" value="UniProtKB-KW"/>
</dbReference>
<proteinExistence type="inferred from homology"/>
<dbReference type="PIRSF" id="PIRSF000774">
    <property type="entry name" value="RpoN"/>
    <property type="match status" value="1"/>
</dbReference>
<keyword evidence="6 9" id="KW-0731">Sigma factor</keyword>
<dbReference type="RefSeq" id="WP_184147886.1">
    <property type="nucleotide sequence ID" value="NZ_JACHFM010000001.1"/>
</dbReference>
<evidence type="ECO:0000313" key="13">
    <source>
        <dbReference type="Proteomes" id="UP000549457"/>
    </source>
</evidence>
<evidence type="ECO:0000256" key="4">
    <source>
        <dbReference type="ARBA" id="ARBA00022695"/>
    </source>
</evidence>
<dbReference type="NCBIfam" id="TIGR02395">
    <property type="entry name" value="rpoN_sigma"/>
    <property type="match status" value="1"/>
</dbReference>
<dbReference type="Pfam" id="PF00309">
    <property type="entry name" value="Sigma54_AID"/>
    <property type="match status" value="1"/>
</dbReference>
<evidence type="ECO:0000256" key="7">
    <source>
        <dbReference type="ARBA" id="ARBA00023125"/>
    </source>
</evidence>
<keyword evidence="2 9" id="KW-0240">DNA-directed RNA polymerase</keyword>
<dbReference type="GO" id="GO:0003677">
    <property type="term" value="F:DNA binding"/>
    <property type="evidence" value="ECO:0007669"/>
    <property type="project" value="UniProtKB-KW"/>
</dbReference>
<keyword evidence="8 9" id="KW-0804">Transcription</keyword>
<evidence type="ECO:0000256" key="2">
    <source>
        <dbReference type="ARBA" id="ARBA00022478"/>
    </source>
</evidence>
<dbReference type="InterPro" id="IPR038709">
    <property type="entry name" value="RpoN_core-bd_sf"/>
</dbReference>
<dbReference type="PANTHER" id="PTHR32248">
    <property type="entry name" value="RNA POLYMERASE SIGMA-54 FACTOR"/>
    <property type="match status" value="1"/>
</dbReference>
<evidence type="ECO:0000256" key="6">
    <source>
        <dbReference type="ARBA" id="ARBA00023082"/>
    </source>
</evidence>
<dbReference type="PRINTS" id="PR00045">
    <property type="entry name" value="SIGMA54FCT"/>
</dbReference>
<accession>A0A840SKN3</accession>
<evidence type="ECO:0000259" key="10">
    <source>
        <dbReference type="Pfam" id="PF04552"/>
    </source>
</evidence>
<dbReference type="InterPro" id="IPR000394">
    <property type="entry name" value="RNA_pol_sigma_54"/>
</dbReference>
<sequence length="456" mass="49608">MALAPRIEIRQTQSLVMTPLLQQAIKLLQMSSLELAGYLAAEVEKNPLLELGPAAPAPGSAPGVGGGVGRRDDDGDWLEGIAAGVTLHQHLQAQIRPMRGTPRVIEAALLIADELEDDGYLRVPLAEVATRHGLRSADALAGLTLVQACDPAGVGARDLKECLSLQLREQNRLDPAMQAMLDNLALAARGRLAELERICGVDAEDITDMLAEIRALDPKPGLRFSQARVELAIPDVYVRRSPDGTLTVELNSESLPRVLMNNVYAAQLRKDDSEARAFVSECSTRASWLIRSLEQRARTILKVANEVARRQDRFFETGTPGLRPLTRRSIAEKLGLHESTVSRVTAGKYLACDHGCYEFSHLFVSAIQAVSGGEAYSSAAVQDRIRGLVHSEPARRTLSDDKLVALLKAEGIDIARRTVAKYRESMGIPSSVERRRLRASPVAAREIDAGSSRARD</sequence>
<dbReference type="AlphaFoldDB" id="A0A840SKN3"/>
<organism evidence="12 13">
    <name type="scientific">Amaricoccus macauensis</name>
    <dbReference type="NCBI Taxonomy" id="57001"/>
    <lineage>
        <taxon>Bacteria</taxon>
        <taxon>Pseudomonadati</taxon>
        <taxon>Pseudomonadota</taxon>
        <taxon>Alphaproteobacteria</taxon>
        <taxon>Rhodobacterales</taxon>
        <taxon>Paracoccaceae</taxon>
        <taxon>Amaricoccus</taxon>
    </lineage>
</organism>
<evidence type="ECO:0000259" key="11">
    <source>
        <dbReference type="Pfam" id="PF04963"/>
    </source>
</evidence>
<name>A0A840SKN3_9RHOB</name>
<dbReference type="Pfam" id="PF04963">
    <property type="entry name" value="Sigma54_CBD"/>
    <property type="match status" value="1"/>
</dbReference>
<keyword evidence="7 9" id="KW-0238">DNA-binding</keyword>
<dbReference type="InterPro" id="IPR007634">
    <property type="entry name" value="RNA_pol_sigma_54_DNA-bd"/>
</dbReference>
<evidence type="ECO:0000256" key="3">
    <source>
        <dbReference type="ARBA" id="ARBA00022679"/>
    </source>
</evidence>
<feature type="domain" description="RNA polymerase sigma factor 54 core-binding" evidence="11">
    <location>
        <begin position="82"/>
        <end position="264"/>
    </location>
</feature>
<dbReference type="GO" id="GO:0000428">
    <property type="term" value="C:DNA-directed RNA polymerase complex"/>
    <property type="evidence" value="ECO:0007669"/>
    <property type="project" value="UniProtKB-KW"/>
</dbReference>
<dbReference type="Gene3D" id="1.10.10.60">
    <property type="entry name" value="Homeodomain-like"/>
    <property type="match status" value="1"/>
</dbReference>
<comment type="caution">
    <text evidence="12">The sequence shown here is derived from an EMBL/GenBank/DDBJ whole genome shotgun (WGS) entry which is preliminary data.</text>
</comment>
<feature type="domain" description="RNA polymerase sigma factor 54 DNA-binding" evidence="10">
    <location>
        <begin position="278"/>
        <end position="436"/>
    </location>
</feature>
<evidence type="ECO:0000256" key="1">
    <source>
        <dbReference type="ARBA" id="ARBA00008798"/>
    </source>
</evidence>
<protein>
    <recommendedName>
        <fullName evidence="9">RNA polymerase sigma-54 factor</fullName>
    </recommendedName>
</protein>
<dbReference type="EMBL" id="JACHFM010000001">
    <property type="protein sequence ID" value="MBB5221534.1"/>
    <property type="molecule type" value="Genomic_DNA"/>
</dbReference>
<gene>
    <name evidence="12" type="ORF">HNP73_001455</name>
</gene>
<dbReference type="PROSITE" id="PS50044">
    <property type="entry name" value="SIGMA54_3"/>
    <property type="match status" value="1"/>
</dbReference>
<keyword evidence="4 9" id="KW-0548">Nucleotidyltransferase</keyword>
<comment type="similarity">
    <text evidence="1 9">Belongs to the sigma-54 factor family.</text>
</comment>
<keyword evidence="13" id="KW-1185">Reference proteome</keyword>
<keyword evidence="5 9" id="KW-0805">Transcription regulation</keyword>
<evidence type="ECO:0000313" key="12">
    <source>
        <dbReference type="EMBL" id="MBB5221534.1"/>
    </source>
</evidence>